<dbReference type="InterPro" id="IPR052636">
    <property type="entry name" value="UDP-D-xylose:L-fucose_XylT"/>
</dbReference>
<proteinExistence type="predicted"/>
<accession>A0A7S2RSG6</accession>
<feature type="domain" description="Nucleotide-diphospho-sugar transferase" evidence="1">
    <location>
        <begin position="16"/>
        <end position="223"/>
    </location>
</feature>
<dbReference type="InterPro" id="IPR005069">
    <property type="entry name" value="Nucl-diP-sugar_transferase"/>
</dbReference>
<sequence>MNFLCSCSRQGIDTTSVLAFVTDDDMEQVLEVMGVATFRHPALGSYPTRSAHGYGDNVFTAMMWLKTLSVHTVLRCGWDVLFQDADVIWWRDPRPWFQAPETRKADTYWQFDGARSLRYAPFSANSGFYYLRSNPRTRLLLQDLTHSFNLVAQWRSHQHVLDMLLVEHYSRSGLSVQILSQLDFSIGQTYHRRKYFMRELLQDQRRPYLFHWSWTAGKHEKIKYSLETGMWYLHGVCTEARLREHRNNVTFLHGCCISTDAGVELQSLRRSQSSHHENYTSFVKYPHPFLLPPQELPAWAFGDEEKPGAKKNKQKKKS</sequence>
<evidence type="ECO:0000313" key="2">
    <source>
        <dbReference type="EMBL" id="CAD9679505.1"/>
    </source>
</evidence>
<dbReference type="GO" id="GO:0005794">
    <property type="term" value="C:Golgi apparatus"/>
    <property type="evidence" value="ECO:0007669"/>
    <property type="project" value="TreeGrafter"/>
</dbReference>
<organism evidence="2">
    <name type="scientific">Rhizochromulina marina</name>
    <dbReference type="NCBI Taxonomy" id="1034831"/>
    <lineage>
        <taxon>Eukaryota</taxon>
        <taxon>Sar</taxon>
        <taxon>Stramenopiles</taxon>
        <taxon>Ochrophyta</taxon>
        <taxon>Dictyochophyceae</taxon>
        <taxon>Rhizochromulinales</taxon>
        <taxon>Rhizochromulina</taxon>
    </lineage>
</organism>
<dbReference type="GO" id="GO:0016757">
    <property type="term" value="F:glycosyltransferase activity"/>
    <property type="evidence" value="ECO:0007669"/>
    <property type="project" value="TreeGrafter"/>
</dbReference>
<dbReference type="Pfam" id="PF03407">
    <property type="entry name" value="Nucleotid_trans"/>
    <property type="match status" value="1"/>
</dbReference>
<dbReference type="AlphaFoldDB" id="A0A7S2RSG6"/>
<dbReference type="PANTHER" id="PTHR47032:SF1">
    <property type="entry name" value="UDP-D-XYLOSE:L-FUCOSE ALPHA-1,3-D-XYLOSYLTRANSFERASE-RELATED"/>
    <property type="match status" value="1"/>
</dbReference>
<protein>
    <recommendedName>
        <fullName evidence="1">Nucleotide-diphospho-sugar transferase domain-containing protein</fullName>
    </recommendedName>
</protein>
<gene>
    <name evidence="2" type="ORF">RMAR1173_LOCUS7561</name>
</gene>
<name>A0A7S2RSG6_9STRA</name>
<evidence type="ECO:0000259" key="1">
    <source>
        <dbReference type="Pfam" id="PF03407"/>
    </source>
</evidence>
<dbReference type="PANTHER" id="PTHR47032">
    <property type="entry name" value="UDP-D-XYLOSE:L-FUCOSE ALPHA-1,3-D-XYLOSYLTRANSFERASE-RELATED"/>
    <property type="match status" value="1"/>
</dbReference>
<reference evidence="2" key="1">
    <citation type="submission" date="2021-01" db="EMBL/GenBank/DDBJ databases">
        <authorList>
            <person name="Corre E."/>
            <person name="Pelletier E."/>
            <person name="Niang G."/>
            <person name="Scheremetjew M."/>
            <person name="Finn R."/>
            <person name="Kale V."/>
            <person name="Holt S."/>
            <person name="Cochrane G."/>
            <person name="Meng A."/>
            <person name="Brown T."/>
            <person name="Cohen L."/>
        </authorList>
    </citation>
    <scope>NUCLEOTIDE SEQUENCE</scope>
    <source>
        <strain evidence="2">CCMP1243</strain>
    </source>
</reference>
<dbReference type="EMBL" id="HBHJ01011606">
    <property type="protein sequence ID" value="CAD9679505.1"/>
    <property type="molecule type" value="Transcribed_RNA"/>
</dbReference>